<name>A0A6J5L7A6_9CAUD</name>
<gene>
    <name evidence="1" type="ORF">UFOVP118_32</name>
</gene>
<protein>
    <submittedName>
        <fullName evidence="1">Uncharacterized protein</fullName>
    </submittedName>
</protein>
<proteinExistence type="predicted"/>
<reference evidence="1" key="1">
    <citation type="submission" date="2020-04" db="EMBL/GenBank/DDBJ databases">
        <authorList>
            <person name="Chiriac C."/>
            <person name="Salcher M."/>
            <person name="Ghai R."/>
            <person name="Kavagutti S V."/>
        </authorList>
    </citation>
    <scope>NUCLEOTIDE SEQUENCE</scope>
</reference>
<accession>A0A6J5L7A6</accession>
<evidence type="ECO:0000313" key="1">
    <source>
        <dbReference type="EMBL" id="CAB4129392.1"/>
    </source>
</evidence>
<sequence length="73" mass="8561">MWNHRVVNLDDDDEVSLEIREVYYDQEGNPYGHCGAEVFGTDLQELDRVMTRMRQAFDQPILTKEDFVGDPKI</sequence>
<dbReference type="EMBL" id="LR796234">
    <property type="protein sequence ID" value="CAB4129392.1"/>
    <property type="molecule type" value="Genomic_DNA"/>
</dbReference>
<organism evidence="1">
    <name type="scientific">uncultured Caudovirales phage</name>
    <dbReference type="NCBI Taxonomy" id="2100421"/>
    <lineage>
        <taxon>Viruses</taxon>
        <taxon>Duplodnaviria</taxon>
        <taxon>Heunggongvirae</taxon>
        <taxon>Uroviricota</taxon>
        <taxon>Caudoviricetes</taxon>
        <taxon>Peduoviridae</taxon>
        <taxon>Maltschvirus</taxon>
        <taxon>Maltschvirus maltsch</taxon>
    </lineage>
</organism>